<keyword evidence="14" id="KW-1185">Reference proteome</keyword>
<dbReference type="Gene3D" id="3.55.40.10">
    <property type="entry name" value="minor pseudopilin epsh domain"/>
    <property type="match status" value="1"/>
</dbReference>
<dbReference type="InterPro" id="IPR012902">
    <property type="entry name" value="N_methyl_site"/>
</dbReference>
<name>A0A918YYG3_9GAMM</name>
<keyword evidence="3" id="KW-1003">Cell membrane</keyword>
<dbReference type="GO" id="GO:0005886">
    <property type="term" value="C:plasma membrane"/>
    <property type="evidence" value="ECO:0007669"/>
    <property type="project" value="UniProtKB-SubCell"/>
</dbReference>
<evidence type="ECO:0000256" key="10">
    <source>
        <dbReference type="ARBA" id="ARBA00030775"/>
    </source>
</evidence>
<dbReference type="InterPro" id="IPR045584">
    <property type="entry name" value="Pilin-like"/>
</dbReference>
<dbReference type="EMBL" id="BNCF01000003">
    <property type="protein sequence ID" value="GHE28592.1"/>
    <property type="molecule type" value="Genomic_DNA"/>
</dbReference>
<reference evidence="13" key="2">
    <citation type="submission" date="2020-09" db="EMBL/GenBank/DDBJ databases">
        <authorList>
            <person name="Sun Q."/>
            <person name="Kim S."/>
        </authorList>
    </citation>
    <scope>NUCLEOTIDE SEQUENCE</scope>
    <source>
        <strain evidence="13">KCTC 32020</strain>
    </source>
</reference>
<evidence type="ECO:0000256" key="7">
    <source>
        <dbReference type="ARBA" id="ARBA00022989"/>
    </source>
</evidence>
<evidence type="ECO:0000256" key="4">
    <source>
        <dbReference type="ARBA" id="ARBA00022481"/>
    </source>
</evidence>
<keyword evidence="4" id="KW-0488">Methylation</keyword>
<organism evidence="13 14">
    <name type="scientific">Vulcaniibacterium thermophilum</name>
    <dbReference type="NCBI Taxonomy" id="1169913"/>
    <lineage>
        <taxon>Bacteria</taxon>
        <taxon>Pseudomonadati</taxon>
        <taxon>Pseudomonadota</taxon>
        <taxon>Gammaproteobacteria</taxon>
        <taxon>Lysobacterales</taxon>
        <taxon>Lysobacteraceae</taxon>
        <taxon>Vulcaniibacterium</taxon>
    </lineage>
</organism>
<protein>
    <recommendedName>
        <fullName evidence="2">Type II secretion system protein H</fullName>
    </recommendedName>
    <alternativeName>
        <fullName evidence="10">General secretion pathway protein H</fullName>
    </alternativeName>
</protein>
<evidence type="ECO:0000256" key="6">
    <source>
        <dbReference type="ARBA" id="ARBA00022692"/>
    </source>
</evidence>
<feature type="transmembrane region" description="Helical" evidence="11">
    <location>
        <begin position="13"/>
        <end position="32"/>
    </location>
</feature>
<dbReference type="RefSeq" id="WP_146474035.1">
    <property type="nucleotide sequence ID" value="NZ_BNCF01000003.1"/>
</dbReference>
<reference evidence="13" key="1">
    <citation type="journal article" date="2014" name="Int. J. Syst. Evol. Microbiol.">
        <title>Complete genome sequence of Corynebacterium casei LMG S-19264T (=DSM 44701T), isolated from a smear-ripened cheese.</title>
        <authorList>
            <consortium name="US DOE Joint Genome Institute (JGI-PGF)"/>
            <person name="Walter F."/>
            <person name="Albersmeier A."/>
            <person name="Kalinowski J."/>
            <person name="Ruckert C."/>
        </authorList>
    </citation>
    <scope>NUCLEOTIDE SEQUENCE</scope>
    <source>
        <strain evidence="13">KCTC 32020</strain>
    </source>
</reference>
<evidence type="ECO:0000256" key="2">
    <source>
        <dbReference type="ARBA" id="ARBA00021549"/>
    </source>
</evidence>
<sequence length="171" mass="18541">MTRMPSGFSLVEAITALAILAVIVTVGIPSFARVQQRWRAAAILHETTASLALARLEAVKRGTTVVLCPSHDGHRCRTDGIWEDGWLIATENRRDRSLGARVRHVVPSAGTLRLRGTAGRPRLRFEPTGWSAGSNATLRLCDAGTLLGKVVLNNGGRARIERANRPSAECR</sequence>
<evidence type="ECO:0000313" key="14">
    <source>
        <dbReference type="Proteomes" id="UP000636453"/>
    </source>
</evidence>
<keyword evidence="6 11" id="KW-0812">Transmembrane</keyword>
<comment type="caution">
    <text evidence="13">The sequence shown here is derived from an EMBL/GenBank/DDBJ whole genome shotgun (WGS) entry which is preliminary data.</text>
</comment>
<evidence type="ECO:0000256" key="3">
    <source>
        <dbReference type="ARBA" id="ARBA00022475"/>
    </source>
</evidence>
<evidence type="ECO:0000259" key="12">
    <source>
        <dbReference type="Pfam" id="PF12019"/>
    </source>
</evidence>
<gene>
    <name evidence="13" type="ORF">GCM10007167_07770</name>
</gene>
<dbReference type="GO" id="GO:0015628">
    <property type="term" value="P:protein secretion by the type II secretion system"/>
    <property type="evidence" value="ECO:0007669"/>
    <property type="project" value="InterPro"/>
</dbReference>
<dbReference type="InterPro" id="IPR022346">
    <property type="entry name" value="T2SS_GspH"/>
</dbReference>
<keyword evidence="7 11" id="KW-1133">Transmembrane helix</keyword>
<dbReference type="SUPFAM" id="SSF54523">
    <property type="entry name" value="Pili subunits"/>
    <property type="match status" value="1"/>
</dbReference>
<evidence type="ECO:0000313" key="13">
    <source>
        <dbReference type="EMBL" id="GHE28592.1"/>
    </source>
</evidence>
<comment type="subcellular location">
    <subcellularLocation>
        <location evidence="1">Cell inner membrane</location>
        <topology evidence="1">Single-pass membrane protein</topology>
    </subcellularLocation>
</comment>
<dbReference type="NCBIfam" id="TIGR02532">
    <property type="entry name" value="IV_pilin_GFxxxE"/>
    <property type="match status" value="1"/>
</dbReference>
<comment type="similarity">
    <text evidence="9">Belongs to the GSP H family.</text>
</comment>
<evidence type="ECO:0000256" key="8">
    <source>
        <dbReference type="ARBA" id="ARBA00023136"/>
    </source>
</evidence>
<dbReference type="OrthoDB" id="2313614at2"/>
<dbReference type="PROSITE" id="PS00409">
    <property type="entry name" value="PROKAR_NTER_METHYL"/>
    <property type="match status" value="1"/>
</dbReference>
<dbReference type="GO" id="GO:0015627">
    <property type="term" value="C:type II protein secretion system complex"/>
    <property type="evidence" value="ECO:0007669"/>
    <property type="project" value="InterPro"/>
</dbReference>
<evidence type="ECO:0000256" key="1">
    <source>
        <dbReference type="ARBA" id="ARBA00004377"/>
    </source>
</evidence>
<keyword evidence="5" id="KW-0997">Cell inner membrane</keyword>
<evidence type="ECO:0000256" key="9">
    <source>
        <dbReference type="ARBA" id="ARBA00025772"/>
    </source>
</evidence>
<evidence type="ECO:0000256" key="11">
    <source>
        <dbReference type="SAM" id="Phobius"/>
    </source>
</evidence>
<feature type="domain" description="General secretion pathway GspH" evidence="12">
    <location>
        <begin position="48"/>
        <end position="156"/>
    </location>
</feature>
<dbReference type="Pfam" id="PF12019">
    <property type="entry name" value="GspH"/>
    <property type="match status" value="1"/>
</dbReference>
<proteinExistence type="inferred from homology"/>
<evidence type="ECO:0000256" key="5">
    <source>
        <dbReference type="ARBA" id="ARBA00022519"/>
    </source>
</evidence>
<dbReference type="Proteomes" id="UP000636453">
    <property type="component" value="Unassembled WGS sequence"/>
</dbReference>
<accession>A0A918YYG3</accession>
<dbReference type="AlphaFoldDB" id="A0A918YYG3"/>
<keyword evidence="8 11" id="KW-0472">Membrane</keyword>